<proteinExistence type="predicted"/>
<keyword evidence="1" id="KW-0805">Transcription regulation</keyword>
<dbReference type="Pfam" id="PF17853">
    <property type="entry name" value="GGDEF_2"/>
    <property type="match status" value="1"/>
</dbReference>
<keyword evidence="4" id="KW-0472">Membrane</keyword>
<dbReference type="PROSITE" id="PS01124">
    <property type="entry name" value="HTH_ARAC_FAMILY_2"/>
    <property type="match status" value="1"/>
</dbReference>
<comment type="caution">
    <text evidence="6">The sequence shown here is derived from an EMBL/GenBank/DDBJ whole genome shotgun (WGS) entry which is preliminary data.</text>
</comment>
<dbReference type="PANTHER" id="PTHR43280">
    <property type="entry name" value="ARAC-FAMILY TRANSCRIPTIONAL REGULATOR"/>
    <property type="match status" value="1"/>
</dbReference>
<sequence length="800" mass="89088">MTGSWSRIRASIRRNGFLLKILLSYIATGSILLGALSFMMYAQYSRSFLDEIRKSSEKALSQSYNVVETYWASTLGYLTQFHIFYNIPTGANDQVSAGTLFSALFAEAHESLQMGDISRKLSEIVVSNPIIESVYVINRKADKVFSNLTVAQPVDQFFDQAIVDYVSTHTFKGEYTVYPRRVNFTYAYKTADYNAISVLFVEETHDGRPVSVLVFNLKQSALQQLANPQSDNDANRIFIVDRDGLVISHPEMNRVNTNIADEGDYIKTILGTEQSSGSFTSDINGSKSLVAYKKSTAMFDWTFVSVGDYNKLLWSLSKLGNAIFLLTGLFVVLSIGTAVWFTRNTVRPLRRLLRKVKTSTQPSNEREAYTEYEALDHLVDNLVHNVDELKASVREGMPAVKSDLLKRLLHGAVASQKDWNDMADKHHIRLASPFYAVCVLRICSFQSLADRSTSRDLALIRFAIMNIASETFGPDYAYAIEAVDGEADHIALIVNLDEGQAGELGDLKPVLAKTQGHVRSYLGLTVTASVGAPAAALRDIHQSYKSALRLSDYRLIFGKSAILLQADIPAPEREAYEYPLDLEKKLIEAIRAGEQERADEIVGDILQRVQRFSYDEILLSLTQLALASAGSAQGAATDEETDGVGLSFKAIMHELDGCDDPEDVRSWFRKLTGTLIEINRSKRDGKNKELVNKIQSFVDAGFRDPNLTVEAVSEHVGLSANYVRTIFKNHTDRSLSAYIGELRFGEAKRLLLETDEHANKIAELVGFGSGKYFYSAFKKAVGQTPDEFRRSPGERSATSE</sequence>
<feature type="transmembrane region" description="Helical" evidence="4">
    <location>
        <begin position="21"/>
        <end position="44"/>
    </location>
</feature>
<name>A0ABV5W7N0_9BACL</name>
<dbReference type="InterPro" id="IPR018060">
    <property type="entry name" value="HTH_AraC"/>
</dbReference>
<evidence type="ECO:0000256" key="3">
    <source>
        <dbReference type="ARBA" id="ARBA00023163"/>
    </source>
</evidence>
<evidence type="ECO:0000259" key="5">
    <source>
        <dbReference type="PROSITE" id="PS01124"/>
    </source>
</evidence>
<dbReference type="RefSeq" id="WP_344910511.1">
    <property type="nucleotide sequence ID" value="NZ_BAAAYO010000009.1"/>
</dbReference>
<dbReference type="PANTHER" id="PTHR43280:SF2">
    <property type="entry name" value="HTH-TYPE TRANSCRIPTIONAL REGULATOR EXSA"/>
    <property type="match status" value="1"/>
</dbReference>
<evidence type="ECO:0000256" key="4">
    <source>
        <dbReference type="SAM" id="Phobius"/>
    </source>
</evidence>
<dbReference type="CDD" id="cd12912">
    <property type="entry name" value="PDC2_MCP_like"/>
    <property type="match status" value="1"/>
</dbReference>
<dbReference type="SUPFAM" id="SSF46689">
    <property type="entry name" value="Homeodomain-like"/>
    <property type="match status" value="1"/>
</dbReference>
<dbReference type="Gene3D" id="1.10.10.60">
    <property type="entry name" value="Homeodomain-like"/>
    <property type="match status" value="2"/>
</dbReference>
<dbReference type="EMBL" id="JBHMAG010000021">
    <property type="protein sequence ID" value="MFB9756186.1"/>
    <property type="molecule type" value="Genomic_DNA"/>
</dbReference>
<organism evidence="6 7">
    <name type="scientific">Paenibacillus hodogayensis</name>
    <dbReference type="NCBI Taxonomy" id="279208"/>
    <lineage>
        <taxon>Bacteria</taxon>
        <taxon>Bacillati</taxon>
        <taxon>Bacillota</taxon>
        <taxon>Bacilli</taxon>
        <taxon>Bacillales</taxon>
        <taxon>Paenibacillaceae</taxon>
        <taxon>Paenibacillus</taxon>
    </lineage>
</organism>
<keyword evidence="4" id="KW-1133">Transmembrane helix</keyword>
<feature type="transmembrane region" description="Helical" evidence="4">
    <location>
        <begin position="319"/>
        <end position="341"/>
    </location>
</feature>
<dbReference type="InterPro" id="IPR009057">
    <property type="entry name" value="Homeodomain-like_sf"/>
</dbReference>
<evidence type="ECO:0000313" key="7">
    <source>
        <dbReference type="Proteomes" id="UP001589619"/>
    </source>
</evidence>
<evidence type="ECO:0000256" key="1">
    <source>
        <dbReference type="ARBA" id="ARBA00023015"/>
    </source>
</evidence>
<keyword evidence="3" id="KW-0804">Transcription</keyword>
<protein>
    <submittedName>
        <fullName evidence="6">Helix-turn-helix domain-containing protein</fullName>
    </submittedName>
</protein>
<dbReference type="Proteomes" id="UP001589619">
    <property type="component" value="Unassembled WGS sequence"/>
</dbReference>
<keyword evidence="2" id="KW-0238">DNA-binding</keyword>
<evidence type="ECO:0000313" key="6">
    <source>
        <dbReference type="EMBL" id="MFB9756186.1"/>
    </source>
</evidence>
<dbReference type="Pfam" id="PF12833">
    <property type="entry name" value="HTH_18"/>
    <property type="match status" value="1"/>
</dbReference>
<dbReference type="SMART" id="SM00342">
    <property type="entry name" value="HTH_ARAC"/>
    <property type="match status" value="1"/>
</dbReference>
<keyword evidence="7" id="KW-1185">Reference proteome</keyword>
<gene>
    <name evidence="6" type="ORF">ACFFNY_31805</name>
</gene>
<dbReference type="InterPro" id="IPR041522">
    <property type="entry name" value="CdaR_GGDEF"/>
</dbReference>
<feature type="domain" description="HTH araC/xylS-type" evidence="5">
    <location>
        <begin position="692"/>
        <end position="791"/>
    </location>
</feature>
<evidence type="ECO:0000256" key="2">
    <source>
        <dbReference type="ARBA" id="ARBA00023125"/>
    </source>
</evidence>
<keyword evidence="4" id="KW-0812">Transmembrane</keyword>
<accession>A0ABV5W7N0</accession>
<dbReference type="Gene3D" id="3.30.450.20">
    <property type="entry name" value="PAS domain"/>
    <property type="match status" value="1"/>
</dbReference>
<reference evidence="6 7" key="1">
    <citation type="submission" date="2024-09" db="EMBL/GenBank/DDBJ databases">
        <authorList>
            <person name="Sun Q."/>
            <person name="Mori K."/>
        </authorList>
    </citation>
    <scope>NUCLEOTIDE SEQUENCE [LARGE SCALE GENOMIC DNA]</scope>
    <source>
        <strain evidence="6 7">JCM 12520</strain>
    </source>
</reference>